<name>A0A182KHX0_9DIPT</name>
<organism evidence="1 2">
    <name type="scientific">Anopheles christyi</name>
    <dbReference type="NCBI Taxonomy" id="43041"/>
    <lineage>
        <taxon>Eukaryota</taxon>
        <taxon>Metazoa</taxon>
        <taxon>Ecdysozoa</taxon>
        <taxon>Arthropoda</taxon>
        <taxon>Hexapoda</taxon>
        <taxon>Insecta</taxon>
        <taxon>Pterygota</taxon>
        <taxon>Neoptera</taxon>
        <taxon>Endopterygota</taxon>
        <taxon>Diptera</taxon>
        <taxon>Nematocera</taxon>
        <taxon>Culicoidea</taxon>
        <taxon>Culicidae</taxon>
        <taxon>Anophelinae</taxon>
        <taxon>Anopheles</taxon>
    </lineage>
</organism>
<reference evidence="2" key="1">
    <citation type="submission" date="2013-03" db="EMBL/GenBank/DDBJ databases">
        <title>The Genome Sequence of Anopheles christyi ACHKN1017.</title>
        <authorList>
            <consortium name="The Broad Institute Genomics Platform"/>
            <person name="Neafsey D.E."/>
            <person name="Besansky N."/>
            <person name="Walker B."/>
            <person name="Young S.K."/>
            <person name="Zeng Q."/>
            <person name="Gargeya S."/>
            <person name="Fitzgerald M."/>
            <person name="Haas B."/>
            <person name="Abouelleil A."/>
            <person name="Allen A.W."/>
            <person name="Alvarado L."/>
            <person name="Arachchi H.M."/>
            <person name="Berlin A.M."/>
            <person name="Chapman S.B."/>
            <person name="Gainer-Dewar J."/>
            <person name="Goldberg J."/>
            <person name="Griggs A."/>
            <person name="Gujja S."/>
            <person name="Hansen M."/>
            <person name="Howarth C."/>
            <person name="Imamovic A."/>
            <person name="Ireland A."/>
            <person name="Larimer J."/>
            <person name="McCowan C."/>
            <person name="Murphy C."/>
            <person name="Pearson M."/>
            <person name="Poon T.W."/>
            <person name="Priest M."/>
            <person name="Roberts A."/>
            <person name="Saif S."/>
            <person name="Shea T."/>
            <person name="Sisk P."/>
            <person name="Sykes S."/>
            <person name="Wortman J."/>
            <person name="Nusbaum C."/>
            <person name="Birren B."/>
        </authorList>
    </citation>
    <scope>NUCLEOTIDE SEQUENCE [LARGE SCALE GENOMIC DNA]</scope>
    <source>
        <strain evidence="2">ACHKN1017</strain>
    </source>
</reference>
<evidence type="ECO:0000313" key="2">
    <source>
        <dbReference type="Proteomes" id="UP000075881"/>
    </source>
</evidence>
<dbReference type="Proteomes" id="UP000075881">
    <property type="component" value="Unassembled WGS sequence"/>
</dbReference>
<sequence length="67" mass="7576">MFADLNIQMHTELRSTEPGSAVRVHTQHVFSRYMRGERNAPFGAVNTGKDRFVIGVLDFDVHSNTRG</sequence>
<proteinExistence type="predicted"/>
<evidence type="ECO:0000313" key="1">
    <source>
        <dbReference type="EnsemblMetazoa" id="ACHR014075-PA"/>
    </source>
</evidence>
<dbReference type="VEuPathDB" id="VectorBase:ACHR014075"/>
<accession>A0A182KHX0</accession>
<keyword evidence="2" id="KW-1185">Reference proteome</keyword>
<dbReference type="EnsemblMetazoa" id="ACHR014075-RA">
    <property type="protein sequence ID" value="ACHR014075-PA"/>
    <property type="gene ID" value="ACHR014075"/>
</dbReference>
<protein>
    <submittedName>
        <fullName evidence="1">Uncharacterized protein</fullName>
    </submittedName>
</protein>
<reference evidence="1" key="2">
    <citation type="submission" date="2020-05" db="UniProtKB">
        <authorList>
            <consortium name="EnsemblMetazoa"/>
        </authorList>
    </citation>
    <scope>IDENTIFICATION</scope>
    <source>
        <strain evidence="1">ACHKN1017</strain>
    </source>
</reference>
<dbReference type="AlphaFoldDB" id="A0A182KHX0"/>